<dbReference type="Proteomes" id="UP001597369">
    <property type="component" value="Unassembled WGS sequence"/>
</dbReference>
<sequence length="379" mass="43881">MKVAIDCRSLRKTPSGIPNFLVTAINGLVKQNPEWIFYLITNESFNKEHERKLSISKNVNIIIRPLPILKSISFLWYIFKLPFLLKKIQPNIFWAPAFLLPPFIQNKITTLVTVHDMVFKKHKETMSFINRLFFELLHDKSVRQADLLWVNSSYTKEEVEEFFPERSCKNIFVGFFINTDIYKKIKVSEQEKESVLHKYCLSSKFILFVGTLEPRKNLEFLLSLMPDLVNFGYSLLVIGAKGWGNTNIKDIIEQQNFPTASIRFAGFVSTEELITIYNIASVYVSTSYNEGFGMPQLEAMACGCPVVSPHNSAMIEVVEDAGETVKTWENDDWIKTIIMVDANRDDYIRKGFKRVESFNRDYVIQSLSKYILNYLSYSS</sequence>
<evidence type="ECO:0000259" key="2">
    <source>
        <dbReference type="Pfam" id="PF00534"/>
    </source>
</evidence>
<evidence type="ECO:0000256" key="1">
    <source>
        <dbReference type="ARBA" id="ARBA00022679"/>
    </source>
</evidence>
<dbReference type="CDD" id="cd03809">
    <property type="entry name" value="GT4_MtfB-like"/>
    <property type="match status" value="1"/>
</dbReference>
<dbReference type="EMBL" id="JBHUHV010000037">
    <property type="protein sequence ID" value="MFD2067738.1"/>
    <property type="molecule type" value="Genomic_DNA"/>
</dbReference>
<evidence type="ECO:0000313" key="4">
    <source>
        <dbReference type="Proteomes" id="UP001597369"/>
    </source>
</evidence>
<dbReference type="PANTHER" id="PTHR46401:SF2">
    <property type="entry name" value="GLYCOSYLTRANSFERASE WBBK-RELATED"/>
    <property type="match status" value="1"/>
</dbReference>
<evidence type="ECO:0000313" key="3">
    <source>
        <dbReference type="EMBL" id="MFD2067738.1"/>
    </source>
</evidence>
<protein>
    <submittedName>
        <fullName evidence="3">Glycosyltransferase family 4 protein</fullName>
    </submittedName>
</protein>
<accession>A0ABW4WZS6</accession>
<organism evidence="3 4">
    <name type="scientific">Pontibacter silvestris</name>
    <dbReference type="NCBI Taxonomy" id="2305183"/>
    <lineage>
        <taxon>Bacteria</taxon>
        <taxon>Pseudomonadati</taxon>
        <taxon>Bacteroidota</taxon>
        <taxon>Cytophagia</taxon>
        <taxon>Cytophagales</taxon>
        <taxon>Hymenobacteraceae</taxon>
        <taxon>Pontibacter</taxon>
    </lineage>
</organism>
<keyword evidence="4" id="KW-1185">Reference proteome</keyword>
<gene>
    <name evidence="3" type="ORF">ACFSKU_12655</name>
</gene>
<dbReference type="InterPro" id="IPR001296">
    <property type="entry name" value="Glyco_trans_1"/>
</dbReference>
<feature type="domain" description="Glycosyl transferase family 1" evidence="2">
    <location>
        <begin position="203"/>
        <end position="322"/>
    </location>
</feature>
<keyword evidence="1" id="KW-0808">Transferase</keyword>
<dbReference type="SUPFAM" id="SSF53756">
    <property type="entry name" value="UDP-Glycosyltransferase/glycogen phosphorylase"/>
    <property type="match status" value="1"/>
</dbReference>
<dbReference type="PANTHER" id="PTHR46401">
    <property type="entry name" value="GLYCOSYLTRANSFERASE WBBK-RELATED"/>
    <property type="match status" value="1"/>
</dbReference>
<name>A0ABW4WZS6_9BACT</name>
<reference evidence="4" key="1">
    <citation type="journal article" date="2019" name="Int. J. Syst. Evol. Microbiol.">
        <title>The Global Catalogue of Microorganisms (GCM) 10K type strain sequencing project: providing services to taxonomists for standard genome sequencing and annotation.</title>
        <authorList>
            <consortium name="The Broad Institute Genomics Platform"/>
            <consortium name="The Broad Institute Genome Sequencing Center for Infectious Disease"/>
            <person name="Wu L."/>
            <person name="Ma J."/>
        </authorList>
    </citation>
    <scope>NUCLEOTIDE SEQUENCE [LARGE SCALE GENOMIC DNA]</scope>
    <source>
        <strain evidence="4">JCM 16545</strain>
    </source>
</reference>
<dbReference type="RefSeq" id="WP_229957796.1">
    <property type="nucleotide sequence ID" value="NZ_JAJJWI010000002.1"/>
</dbReference>
<dbReference type="Gene3D" id="3.40.50.2000">
    <property type="entry name" value="Glycogen Phosphorylase B"/>
    <property type="match status" value="2"/>
</dbReference>
<proteinExistence type="predicted"/>
<comment type="caution">
    <text evidence="3">The sequence shown here is derived from an EMBL/GenBank/DDBJ whole genome shotgun (WGS) entry which is preliminary data.</text>
</comment>
<dbReference type="Pfam" id="PF00534">
    <property type="entry name" value="Glycos_transf_1"/>
    <property type="match status" value="1"/>
</dbReference>